<dbReference type="PIRSF" id="PIRSF006060">
    <property type="entry name" value="AA_transporter"/>
    <property type="match status" value="1"/>
</dbReference>
<dbReference type="RefSeq" id="WP_317490762.1">
    <property type="nucleotide sequence ID" value="NZ_CP136051.1"/>
</dbReference>
<feature type="transmembrane region" description="Helical" evidence="6">
    <location>
        <begin position="85"/>
        <end position="110"/>
    </location>
</feature>
<keyword evidence="3 6" id="KW-0812">Transmembrane</keyword>
<evidence type="ECO:0000256" key="6">
    <source>
        <dbReference type="SAM" id="Phobius"/>
    </source>
</evidence>
<feature type="transmembrane region" description="Helical" evidence="6">
    <location>
        <begin position="192"/>
        <end position="210"/>
    </location>
</feature>
<feature type="transmembrane region" description="Helical" evidence="6">
    <location>
        <begin position="130"/>
        <end position="150"/>
    </location>
</feature>
<evidence type="ECO:0000313" key="8">
    <source>
        <dbReference type="Proteomes" id="UP001302349"/>
    </source>
</evidence>
<feature type="transmembrane region" description="Helical" evidence="6">
    <location>
        <begin position="230"/>
        <end position="250"/>
    </location>
</feature>
<evidence type="ECO:0000256" key="5">
    <source>
        <dbReference type="ARBA" id="ARBA00023136"/>
    </source>
</evidence>
<evidence type="ECO:0000256" key="4">
    <source>
        <dbReference type="ARBA" id="ARBA00022989"/>
    </source>
</evidence>
<proteinExistence type="predicted"/>
<evidence type="ECO:0000313" key="7">
    <source>
        <dbReference type="EMBL" id="WOK08116.1"/>
    </source>
</evidence>
<feature type="transmembrane region" description="Helical" evidence="6">
    <location>
        <begin position="391"/>
        <end position="409"/>
    </location>
</feature>
<feature type="transmembrane region" description="Helical" evidence="6">
    <location>
        <begin position="155"/>
        <end position="172"/>
    </location>
</feature>
<dbReference type="PANTHER" id="PTHR42770:SF12">
    <property type="entry name" value="AMINO ACID TRANSPORTER"/>
    <property type="match status" value="1"/>
</dbReference>
<dbReference type="InterPro" id="IPR002293">
    <property type="entry name" value="AA/rel_permease1"/>
</dbReference>
<name>A0ABZ0ITM2_9BACT</name>
<keyword evidence="2" id="KW-1003">Cell membrane</keyword>
<accession>A0ABZ0ITM2</accession>
<feature type="transmembrane region" description="Helical" evidence="6">
    <location>
        <begin position="40"/>
        <end position="64"/>
    </location>
</feature>
<sequence length="458" mass="50290">MKEPQTMSNTLKRTLGLTTLIAIGVGQVIGQGAFVSLLQGVGISGTGFLIAMLIAFALTLGHAFTFSELSLMMPKAGGISTYTEVAAGHLPAIVVTIGGYLSLAVFAGAADLFLLDFVFSFLYPSSIPQIGLWIYLIIVFLNILGVDVFASVQNLVAYTMLIALLIIGFKGVSSSETQDIPFANLFTNLDSINWNILSLTMFAMWAFLGIEFMCPMIEETIQPEKNVPKAMFITLFILLLIYGLVALAGYHKVPGKELVDSQIPHWLLVKSIFGESGRFIMAFIVITAAGSSFSTGIASISRMLYGMSKNNQLPGIFGVVHPKFKTPWFGIFFQCGLAVSVYLAFQNSQNVVILLMISAAALWLLVYIMAHVDLIILRKKYPKLSRPYRSPLFPVFQIMGIIAMIYLIINNSPSPEMTKGVYLNAALFVGVTALYAVLWIKYRMKKPYFKGEPIEKVL</sequence>
<dbReference type="Pfam" id="PF13520">
    <property type="entry name" value="AA_permease_2"/>
    <property type="match status" value="1"/>
</dbReference>
<organism evidence="7 8">
    <name type="scientific">Imperialibacter roseus</name>
    <dbReference type="NCBI Taxonomy" id="1324217"/>
    <lineage>
        <taxon>Bacteria</taxon>
        <taxon>Pseudomonadati</taxon>
        <taxon>Bacteroidota</taxon>
        <taxon>Cytophagia</taxon>
        <taxon>Cytophagales</taxon>
        <taxon>Flammeovirgaceae</taxon>
        <taxon>Imperialibacter</taxon>
    </lineage>
</organism>
<keyword evidence="8" id="KW-1185">Reference proteome</keyword>
<dbReference type="Gene3D" id="1.20.1740.10">
    <property type="entry name" value="Amino acid/polyamine transporter I"/>
    <property type="match status" value="1"/>
</dbReference>
<feature type="transmembrane region" description="Helical" evidence="6">
    <location>
        <begin position="421"/>
        <end position="440"/>
    </location>
</feature>
<reference evidence="7 8" key="1">
    <citation type="journal article" date="2023" name="Microbiol. Resour. Announc.">
        <title>Complete Genome Sequence of Imperialibacter roseus strain P4T.</title>
        <authorList>
            <person name="Tizabi D.R."/>
            <person name="Bachvaroff T."/>
            <person name="Hill R.T."/>
        </authorList>
    </citation>
    <scope>NUCLEOTIDE SEQUENCE [LARGE SCALE GENOMIC DNA]</scope>
    <source>
        <strain evidence="7 8">P4T</strain>
    </source>
</reference>
<evidence type="ECO:0000256" key="3">
    <source>
        <dbReference type="ARBA" id="ARBA00022692"/>
    </source>
</evidence>
<evidence type="ECO:0000256" key="1">
    <source>
        <dbReference type="ARBA" id="ARBA00004651"/>
    </source>
</evidence>
<dbReference type="Proteomes" id="UP001302349">
    <property type="component" value="Chromosome"/>
</dbReference>
<gene>
    <name evidence="7" type="ORF">RT717_05645</name>
</gene>
<evidence type="ECO:0000256" key="2">
    <source>
        <dbReference type="ARBA" id="ARBA00022475"/>
    </source>
</evidence>
<feature type="transmembrane region" description="Helical" evidence="6">
    <location>
        <begin position="279"/>
        <end position="305"/>
    </location>
</feature>
<keyword evidence="5 6" id="KW-0472">Membrane</keyword>
<protein>
    <submittedName>
        <fullName evidence="7">APC family permease</fullName>
    </submittedName>
</protein>
<dbReference type="PANTHER" id="PTHR42770">
    <property type="entry name" value="AMINO ACID TRANSPORTER-RELATED"/>
    <property type="match status" value="1"/>
</dbReference>
<dbReference type="EMBL" id="CP136051">
    <property type="protein sequence ID" value="WOK08116.1"/>
    <property type="molecule type" value="Genomic_DNA"/>
</dbReference>
<dbReference type="InterPro" id="IPR050367">
    <property type="entry name" value="APC_superfamily"/>
</dbReference>
<comment type="subcellular location">
    <subcellularLocation>
        <location evidence="1">Cell membrane</location>
        <topology evidence="1">Multi-pass membrane protein</topology>
    </subcellularLocation>
</comment>
<feature type="transmembrane region" description="Helical" evidence="6">
    <location>
        <begin position="351"/>
        <end position="370"/>
    </location>
</feature>
<feature type="transmembrane region" description="Helical" evidence="6">
    <location>
        <begin position="326"/>
        <end position="345"/>
    </location>
</feature>
<keyword evidence="4 6" id="KW-1133">Transmembrane helix</keyword>